<evidence type="ECO:0000256" key="1">
    <source>
        <dbReference type="ARBA" id="ARBA00001938"/>
    </source>
</evidence>
<dbReference type="OrthoDB" id="202158at2759"/>
<feature type="domain" description="Peripheral subunit-binding (PSBD)" evidence="11">
    <location>
        <begin position="193"/>
        <end position="230"/>
    </location>
</feature>
<feature type="domain" description="Lipoyl-binding" evidence="10">
    <location>
        <begin position="55"/>
        <end position="130"/>
    </location>
</feature>
<comment type="cofactor">
    <cofactor evidence="1 9">
        <name>(R)-lipoate</name>
        <dbReference type="ChEBI" id="CHEBI:83088"/>
    </cofactor>
</comment>
<keyword evidence="8 9" id="KW-0012">Acyltransferase</keyword>
<sequence length="500" mass="53743">MIQVILILVKIPSVKLNQVCVRPLVTPFRFNRALHTTRVMCAAQQQSNTPDANGVIPFILSDPGEGIAECEVLKWSVKEGDKVSQFDMLCEIQSDKAVAEITSRFDGIIKKIHYQKGQMAQVGTPLVDIYVGGGTVGETISSGDNLSPSTVPMGSPDMGLGGAKQPIIQVEGHVNSGKSGSEEVLARDDQKAMASPAVRHIAKKYGIALHKIKPSGKEGRITKEDIMNYINRPMAEEKVEKVASSPAGRVVEVAEAFKSSSASVGITEDRVVPLSGYSRIMAKTMTQSLTIPHFGLCDEIIADGMIKLRSQLKKTAEEQGVKLTYMPIILKATSMALSRYPQLNASFNEGSLVTIQKSSHNIGVAMNTPNGLVVPNIKDVQRKSILDIARELNRLQAAANGAGLGREDLSGGTISISNIGTIGGTYASPVIVAPEVAIGAVGKIQKVPRYDSHGAVVPVHIFNISWSADHRVIDGATMANFSNAWKEYLENPSAMLFEMK</sequence>
<comment type="subcellular location">
    <subcellularLocation>
        <location evidence="2">Mitochondrion matrix</location>
    </subcellularLocation>
</comment>
<dbReference type="InterPro" id="IPR023213">
    <property type="entry name" value="CAT-like_dom_sf"/>
</dbReference>
<dbReference type="InterPro" id="IPR011053">
    <property type="entry name" value="Single_hybrid_motif"/>
</dbReference>
<keyword evidence="5 9" id="KW-0450">Lipoyl</keyword>
<dbReference type="GO" id="GO:0005759">
    <property type="term" value="C:mitochondrial matrix"/>
    <property type="evidence" value="ECO:0007669"/>
    <property type="project" value="UniProtKB-SubCell"/>
</dbReference>
<keyword evidence="4 9" id="KW-0808">Transferase</keyword>
<reference evidence="12 13" key="1">
    <citation type="journal article" date="2018" name="Genome Biol. Evol.">
        <title>Multiple Roots of Fruiting Body Formation in Amoebozoa.</title>
        <authorList>
            <person name="Hillmann F."/>
            <person name="Forbes G."/>
            <person name="Novohradska S."/>
            <person name="Ferling I."/>
            <person name="Riege K."/>
            <person name="Groth M."/>
            <person name="Westermann M."/>
            <person name="Marz M."/>
            <person name="Spaller T."/>
            <person name="Winckler T."/>
            <person name="Schaap P."/>
            <person name="Glockner G."/>
        </authorList>
    </citation>
    <scope>NUCLEOTIDE SEQUENCE [LARGE SCALE GENOMIC DNA]</scope>
    <source>
        <strain evidence="12 13">Jena</strain>
    </source>
</reference>
<dbReference type="FunCoup" id="A0A2P6N8X4">
    <property type="interactions" value="701"/>
</dbReference>
<dbReference type="Pfam" id="PF00198">
    <property type="entry name" value="2-oxoacid_dh"/>
    <property type="match status" value="1"/>
</dbReference>
<dbReference type="AlphaFoldDB" id="A0A2P6N8X4"/>
<dbReference type="Pfam" id="PF02817">
    <property type="entry name" value="E3_binding"/>
    <property type="match status" value="1"/>
</dbReference>
<dbReference type="FunFam" id="2.40.50.100:FF:000013">
    <property type="entry name" value="Dihydrolipoamide acetyltransferase component of pyruvate dehydrogenase complex"/>
    <property type="match status" value="1"/>
</dbReference>
<protein>
    <recommendedName>
        <fullName evidence="9">Dihydrolipoamide acetyltransferase component of pyruvate dehydrogenase complex</fullName>
        <ecNumber evidence="9">2.3.1.-</ecNumber>
    </recommendedName>
</protein>
<comment type="similarity">
    <text evidence="3 9">Belongs to the 2-oxoacid dehydrogenase family.</text>
</comment>
<evidence type="ECO:0000256" key="7">
    <source>
        <dbReference type="ARBA" id="ARBA00023128"/>
    </source>
</evidence>
<accession>A0A2P6N8X4</accession>
<gene>
    <name evidence="12" type="ORF">PROFUN_11950</name>
</gene>
<evidence type="ECO:0000256" key="5">
    <source>
        <dbReference type="ARBA" id="ARBA00022823"/>
    </source>
</evidence>
<evidence type="ECO:0000256" key="6">
    <source>
        <dbReference type="ARBA" id="ARBA00022946"/>
    </source>
</evidence>
<evidence type="ECO:0000313" key="12">
    <source>
        <dbReference type="EMBL" id="PRP80404.1"/>
    </source>
</evidence>
<dbReference type="Gene3D" id="3.30.559.10">
    <property type="entry name" value="Chloramphenicol acetyltransferase-like domain"/>
    <property type="match status" value="1"/>
</dbReference>
<dbReference type="PROSITE" id="PS50968">
    <property type="entry name" value="BIOTINYL_LIPOYL"/>
    <property type="match status" value="1"/>
</dbReference>
<dbReference type="PANTHER" id="PTHR43178:SF5">
    <property type="entry name" value="LIPOAMIDE ACYLTRANSFERASE COMPONENT OF BRANCHED-CHAIN ALPHA-KETO ACID DEHYDROGENASE COMPLEX, MITOCHONDRIAL"/>
    <property type="match status" value="1"/>
</dbReference>
<dbReference type="EC" id="2.3.1.-" evidence="9"/>
<evidence type="ECO:0000256" key="2">
    <source>
        <dbReference type="ARBA" id="ARBA00004305"/>
    </source>
</evidence>
<dbReference type="Gene3D" id="2.40.50.100">
    <property type="match status" value="1"/>
</dbReference>
<dbReference type="PROSITE" id="PS51826">
    <property type="entry name" value="PSBD"/>
    <property type="match status" value="1"/>
</dbReference>
<dbReference type="EMBL" id="MDYQ01000150">
    <property type="protein sequence ID" value="PRP80404.1"/>
    <property type="molecule type" value="Genomic_DNA"/>
</dbReference>
<dbReference type="Proteomes" id="UP000241769">
    <property type="component" value="Unassembled WGS sequence"/>
</dbReference>
<evidence type="ECO:0000259" key="10">
    <source>
        <dbReference type="PROSITE" id="PS50968"/>
    </source>
</evidence>
<keyword evidence="6" id="KW-0809">Transit peptide</keyword>
<dbReference type="GO" id="GO:0031405">
    <property type="term" value="F:lipoic acid binding"/>
    <property type="evidence" value="ECO:0007669"/>
    <property type="project" value="TreeGrafter"/>
</dbReference>
<evidence type="ECO:0000313" key="13">
    <source>
        <dbReference type="Proteomes" id="UP000241769"/>
    </source>
</evidence>
<dbReference type="InParanoid" id="A0A2P6N8X4"/>
<evidence type="ECO:0000256" key="3">
    <source>
        <dbReference type="ARBA" id="ARBA00007317"/>
    </source>
</evidence>
<dbReference type="InterPro" id="IPR001078">
    <property type="entry name" value="2-oxoacid_DH_actylTfrase"/>
</dbReference>
<comment type="caution">
    <text evidence="12">The sequence shown here is derived from an EMBL/GenBank/DDBJ whole genome shotgun (WGS) entry which is preliminary data.</text>
</comment>
<dbReference type="InterPro" id="IPR000089">
    <property type="entry name" value="Biotin_lipoyl"/>
</dbReference>
<dbReference type="GO" id="GO:0016407">
    <property type="term" value="F:acetyltransferase activity"/>
    <property type="evidence" value="ECO:0007669"/>
    <property type="project" value="TreeGrafter"/>
</dbReference>
<dbReference type="SUPFAM" id="SSF51230">
    <property type="entry name" value="Single hybrid motif"/>
    <property type="match status" value="1"/>
</dbReference>
<dbReference type="STRING" id="1890364.A0A2P6N8X4"/>
<dbReference type="PANTHER" id="PTHR43178">
    <property type="entry name" value="DIHYDROLIPOAMIDE ACETYLTRANSFERASE COMPONENT OF PYRUVATE DEHYDROGENASE COMPLEX"/>
    <property type="match status" value="1"/>
</dbReference>
<organism evidence="12 13">
    <name type="scientific">Planoprotostelium fungivorum</name>
    <dbReference type="NCBI Taxonomy" id="1890364"/>
    <lineage>
        <taxon>Eukaryota</taxon>
        <taxon>Amoebozoa</taxon>
        <taxon>Evosea</taxon>
        <taxon>Variosea</taxon>
        <taxon>Cavosteliida</taxon>
        <taxon>Cavosteliaceae</taxon>
        <taxon>Planoprotostelium</taxon>
    </lineage>
</organism>
<evidence type="ECO:0000256" key="9">
    <source>
        <dbReference type="RuleBase" id="RU003423"/>
    </source>
</evidence>
<proteinExistence type="inferred from homology"/>
<dbReference type="Pfam" id="PF00364">
    <property type="entry name" value="Biotin_lipoyl"/>
    <property type="match status" value="1"/>
</dbReference>
<evidence type="ECO:0000259" key="11">
    <source>
        <dbReference type="PROSITE" id="PS51826"/>
    </source>
</evidence>
<dbReference type="InterPro" id="IPR004167">
    <property type="entry name" value="PSBD"/>
</dbReference>
<dbReference type="InterPro" id="IPR036625">
    <property type="entry name" value="E3-bd_dom_sf"/>
</dbReference>
<dbReference type="FunFam" id="3.30.559.10:FF:000027">
    <property type="entry name" value="Dihydrolipoamide acetyltransferase component of pyruvate dehydrogenase complex"/>
    <property type="match status" value="1"/>
</dbReference>
<evidence type="ECO:0000256" key="8">
    <source>
        <dbReference type="ARBA" id="ARBA00023315"/>
    </source>
</evidence>
<dbReference type="SUPFAM" id="SSF52777">
    <property type="entry name" value="CoA-dependent acyltransferases"/>
    <property type="match status" value="1"/>
</dbReference>
<dbReference type="CDD" id="cd06849">
    <property type="entry name" value="lipoyl_domain"/>
    <property type="match status" value="1"/>
</dbReference>
<dbReference type="InterPro" id="IPR050743">
    <property type="entry name" value="2-oxoacid_DH_E2_comp"/>
</dbReference>
<dbReference type="SUPFAM" id="SSF47005">
    <property type="entry name" value="Peripheral subunit-binding domain of 2-oxo acid dehydrogenase complex"/>
    <property type="match status" value="1"/>
</dbReference>
<dbReference type="Gene3D" id="4.10.320.10">
    <property type="entry name" value="E3-binding domain"/>
    <property type="match status" value="1"/>
</dbReference>
<keyword evidence="13" id="KW-1185">Reference proteome</keyword>
<evidence type="ECO:0000256" key="4">
    <source>
        <dbReference type="ARBA" id="ARBA00022679"/>
    </source>
</evidence>
<name>A0A2P6N8X4_9EUKA</name>
<keyword evidence="7" id="KW-0496">Mitochondrion</keyword>